<organism evidence="2 3">
    <name type="scientific">Hymenobacter cellulosivorans</name>
    <dbReference type="NCBI Taxonomy" id="2932249"/>
    <lineage>
        <taxon>Bacteria</taxon>
        <taxon>Pseudomonadati</taxon>
        <taxon>Bacteroidota</taxon>
        <taxon>Cytophagia</taxon>
        <taxon>Cytophagales</taxon>
        <taxon>Hymenobacteraceae</taxon>
        <taxon>Hymenobacter</taxon>
    </lineage>
</organism>
<dbReference type="EMBL" id="CP095049">
    <property type="protein sequence ID" value="UOQ53702.1"/>
    <property type="molecule type" value="Genomic_DNA"/>
</dbReference>
<name>A0ABY4FCI0_9BACT</name>
<reference evidence="2 3" key="1">
    <citation type="submission" date="2022-04" db="EMBL/GenBank/DDBJ databases">
        <title>Hymenobacter sp. isolated from the air.</title>
        <authorList>
            <person name="Won M."/>
            <person name="Lee C.-M."/>
            <person name="Woen H.-Y."/>
            <person name="Kwon S.-W."/>
        </authorList>
    </citation>
    <scope>NUCLEOTIDE SEQUENCE [LARGE SCALE GENOMIC DNA]</scope>
    <source>
        <strain evidence="3">5116 S-27</strain>
    </source>
</reference>
<dbReference type="RefSeq" id="WP_244719354.1">
    <property type="nucleotide sequence ID" value="NZ_CP095049.1"/>
</dbReference>
<gene>
    <name evidence="2" type="ORF">MUN80_02835</name>
</gene>
<dbReference type="InterPro" id="IPR026444">
    <property type="entry name" value="Secre_tail"/>
</dbReference>
<dbReference type="NCBIfam" id="TIGR04183">
    <property type="entry name" value="Por_Secre_tail"/>
    <property type="match status" value="1"/>
</dbReference>
<proteinExistence type="predicted"/>
<evidence type="ECO:0000313" key="2">
    <source>
        <dbReference type="EMBL" id="UOQ53702.1"/>
    </source>
</evidence>
<keyword evidence="3" id="KW-1185">Reference proteome</keyword>
<sequence length="98" mass="10535">MATPLSLHSDATAAGVRLFPNPTAGNSTLFYQLAAAEPVTIDVVDALGRTLTTLQHQAYQTSGSHALNIPSQQWPNGVYLIRVLQGSQVSYQRLLVTN</sequence>
<evidence type="ECO:0000259" key="1">
    <source>
        <dbReference type="Pfam" id="PF18962"/>
    </source>
</evidence>
<protein>
    <submittedName>
        <fullName evidence="2">T9SS type A sorting domain-containing protein</fullName>
    </submittedName>
</protein>
<evidence type="ECO:0000313" key="3">
    <source>
        <dbReference type="Proteomes" id="UP000831785"/>
    </source>
</evidence>
<feature type="domain" description="Secretion system C-terminal sorting" evidence="1">
    <location>
        <begin position="18"/>
        <end position="96"/>
    </location>
</feature>
<dbReference type="Pfam" id="PF18962">
    <property type="entry name" value="Por_Secre_tail"/>
    <property type="match status" value="1"/>
</dbReference>
<dbReference type="Proteomes" id="UP000831785">
    <property type="component" value="Chromosome"/>
</dbReference>
<accession>A0ABY4FCI0</accession>